<comment type="subcellular location">
    <subcellularLocation>
        <location evidence="1">Cell outer membrane</location>
    </subcellularLocation>
</comment>
<dbReference type="SUPFAM" id="SSF48452">
    <property type="entry name" value="TPR-like"/>
    <property type="match status" value="1"/>
</dbReference>
<evidence type="ECO:0000256" key="1">
    <source>
        <dbReference type="ARBA" id="ARBA00004442"/>
    </source>
</evidence>
<comment type="similarity">
    <text evidence="2">Belongs to the SusD family.</text>
</comment>
<dbReference type="InterPro" id="IPR011990">
    <property type="entry name" value="TPR-like_helical_dom_sf"/>
</dbReference>
<keyword evidence="4" id="KW-0472">Membrane</keyword>
<comment type="caution">
    <text evidence="9">The sequence shown here is derived from an EMBL/GenBank/DDBJ whole genome shotgun (WGS) entry which is preliminary data.</text>
</comment>
<evidence type="ECO:0000313" key="9">
    <source>
        <dbReference type="EMBL" id="HIY88501.1"/>
    </source>
</evidence>
<dbReference type="GO" id="GO:0009279">
    <property type="term" value="C:cell outer membrane"/>
    <property type="evidence" value="ECO:0007669"/>
    <property type="project" value="UniProtKB-SubCell"/>
</dbReference>
<reference evidence="9" key="2">
    <citation type="submission" date="2021-04" db="EMBL/GenBank/DDBJ databases">
        <authorList>
            <person name="Gilroy R."/>
        </authorList>
    </citation>
    <scope>NUCLEOTIDE SEQUENCE</scope>
    <source>
        <strain evidence="9">Gambia2-208</strain>
    </source>
</reference>
<evidence type="ECO:0000256" key="5">
    <source>
        <dbReference type="ARBA" id="ARBA00023237"/>
    </source>
</evidence>
<feature type="signal peptide" evidence="6">
    <location>
        <begin position="1"/>
        <end position="24"/>
    </location>
</feature>
<evidence type="ECO:0000313" key="10">
    <source>
        <dbReference type="Proteomes" id="UP000886851"/>
    </source>
</evidence>
<dbReference type="Pfam" id="PF14322">
    <property type="entry name" value="SusD-like_3"/>
    <property type="match status" value="1"/>
</dbReference>
<feature type="domain" description="RagB/SusD" evidence="7">
    <location>
        <begin position="288"/>
        <end position="564"/>
    </location>
</feature>
<reference evidence="9" key="1">
    <citation type="journal article" date="2021" name="PeerJ">
        <title>Extensive microbial diversity within the chicken gut microbiome revealed by metagenomics and culture.</title>
        <authorList>
            <person name="Gilroy R."/>
            <person name="Ravi A."/>
            <person name="Getino M."/>
            <person name="Pursley I."/>
            <person name="Horton D.L."/>
            <person name="Alikhan N.F."/>
            <person name="Baker D."/>
            <person name="Gharbi K."/>
            <person name="Hall N."/>
            <person name="Watson M."/>
            <person name="Adriaenssens E.M."/>
            <person name="Foster-Nyarko E."/>
            <person name="Jarju S."/>
            <person name="Secka A."/>
            <person name="Antonio M."/>
            <person name="Oren A."/>
            <person name="Chaudhuri R.R."/>
            <person name="La Ragione R."/>
            <person name="Hildebrand F."/>
            <person name="Pallen M.J."/>
        </authorList>
    </citation>
    <scope>NUCLEOTIDE SEQUENCE</scope>
    <source>
        <strain evidence="9">Gambia2-208</strain>
    </source>
</reference>
<feature type="chain" id="PRO_5038539646" evidence="6">
    <location>
        <begin position="25"/>
        <end position="565"/>
    </location>
</feature>
<dbReference type="PROSITE" id="PS51257">
    <property type="entry name" value="PROKAR_LIPOPROTEIN"/>
    <property type="match status" value="1"/>
</dbReference>
<dbReference type="InterPro" id="IPR012944">
    <property type="entry name" value="SusD_RagB_dom"/>
</dbReference>
<accession>A0A9D1ZIN8</accession>
<dbReference type="EMBL" id="DXCV01000048">
    <property type="protein sequence ID" value="HIY88501.1"/>
    <property type="molecule type" value="Genomic_DNA"/>
</dbReference>
<keyword evidence="5" id="KW-0998">Cell outer membrane</keyword>
<sequence length="565" mass="64416">MKRLNHLHILAVAALCASPLFVSCSDMLDLYPESSVSDENFWKNEQDLELFANGFYGILPGAQGPGADDQSDCYVNEKPNTWLFNLEVVPTSGGGWSSGDWGNIRSANYFMTRYSRVQGDENNINRQVAVVRFFRAWEYFYKVRRFGDVPWYETDLNTNSEELYKGRDDRKVVYGHILEDLDFAIEHLPDASGVEAGALHRQAALAFKSRVCLYEASYRKYHGLGDADEVFREAADAANTLITEGRYSVWSTGDTERDYYNLFIQEDLSGNSECIMPRVYEAELLMQNNTRQMEESYTGMSRAMFEQYLCADGLPTAVSPDYGSEAPMLSDELMRRDPRLRQSIDNPTLPYKLSGDGTPTYNAVPSLDTKYCTTGYHVMKWHSPDPEQWNIGLSTLDVFIFRYAEVLLNYAEAKAELGECDQEVLNLTVNALRNRVGMPPLSVEVGYTDPNWPDYGYDLSPLLYEIRRERAVELLGEGFRWDDIVRWAAGRLIENPKSMLGMWVSDEMRAAYGDSFGRTVNADGFLVVYPDNETRTWDDKLYLHPIPIDQTTLNPNLLPNNPGWE</sequence>
<dbReference type="Proteomes" id="UP000886851">
    <property type="component" value="Unassembled WGS sequence"/>
</dbReference>
<dbReference type="InterPro" id="IPR033985">
    <property type="entry name" value="SusD-like_N"/>
</dbReference>
<evidence type="ECO:0000256" key="6">
    <source>
        <dbReference type="SAM" id="SignalP"/>
    </source>
</evidence>
<evidence type="ECO:0000259" key="7">
    <source>
        <dbReference type="Pfam" id="PF07980"/>
    </source>
</evidence>
<protein>
    <submittedName>
        <fullName evidence="9">RagB/SusD family nutrient uptake outer membrane protein</fullName>
    </submittedName>
</protein>
<keyword evidence="3 6" id="KW-0732">Signal</keyword>
<evidence type="ECO:0000256" key="3">
    <source>
        <dbReference type="ARBA" id="ARBA00022729"/>
    </source>
</evidence>
<proteinExistence type="inferred from homology"/>
<evidence type="ECO:0000256" key="2">
    <source>
        <dbReference type="ARBA" id="ARBA00006275"/>
    </source>
</evidence>
<evidence type="ECO:0000259" key="8">
    <source>
        <dbReference type="Pfam" id="PF14322"/>
    </source>
</evidence>
<feature type="domain" description="SusD-like N-terminal" evidence="8">
    <location>
        <begin position="103"/>
        <end position="213"/>
    </location>
</feature>
<name>A0A9D1ZIN8_9BACE</name>
<dbReference type="AlphaFoldDB" id="A0A9D1ZIN8"/>
<evidence type="ECO:0000256" key="4">
    <source>
        <dbReference type="ARBA" id="ARBA00023136"/>
    </source>
</evidence>
<organism evidence="9 10">
    <name type="scientific">Candidatus Bacteroides pullicola</name>
    <dbReference type="NCBI Taxonomy" id="2838475"/>
    <lineage>
        <taxon>Bacteria</taxon>
        <taxon>Pseudomonadati</taxon>
        <taxon>Bacteroidota</taxon>
        <taxon>Bacteroidia</taxon>
        <taxon>Bacteroidales</taxon>
        <taxon>Bacteroidaceae</taxon>
        <taxon>Bacteroides</taxon>
    </lineage>
</organism>
<dbReference type="Gene3D" id="1.25.40.390">
    <property type="match status" value="1"/>
</dbReference>
<dbReference type="Pfam" id="PF07980">
    <property type="entry name" value="SusD_RagB"/>
    <property type="match status" value="1"/>
</dbReference>
<gene>
    <name evidence="9" type="ORF">H9824_07345</name>
</gene>